<dbReference type="PANTHER" id="PTHR23501">
    <property type="entry name" value="MAJOR FACILITATOR SUPERFAMILY"/>
    <property type="match status" value="1"/>
</dbReference>
<dbReference type="PANTHER" id="PTHR23501:SF191">
    <property type="entry name" value="VACUOLAR BASIC AMINO ACID TRANSPORTER 4"/>
    <property type="match status" value="1"/>
</dbReference>
<gene>
    <name evidence="8" type="ORF">RRSL_00166</name>
</gene>
<evidence type="ECO:0000313" key="8">
    <source>
        <dbReference type="EMBL" id="EAP70699.1"/>
    </source>
</evidence>
<dbReference type="EMBL" id="AAKL01000089">
    <property type="protein sequence ID" value="EAP70699.1"/>
    <property type="molecule type" value="Genomic_DNA"/>
</dbReference>
<dbReference type="GO" id="GO:0005886">
    <property type="term" value="C:plasma membrane"/>
    <property type="evidence" value="ECO:0007669"/>
    <property type="project" value="TreeGrafter"/>
</dbReference>
<feature type="transmembrane region" description="Helical" evidence="6">
    <location>
        <begin position="52"/>
        <end position="72"/>
    </location>
</feature>
<feature type="transmembrane region" description="Helical" evidence="6">
    <location>
        <begin position="26"/>
        <end position="46"/>
    </location>
</feature>
<dbReference type="AlphaFoldDB" id="A0AB33V9N4"/>
<evidence type="ECO:0000259" key="7">
    <source>
        <dbReference type="PROSITE" id="PS50850"/>
    </source>
</evidence>
<evidence type="ECO:0000256" key="1">
    <source>
        <dbReference type="ARBA" id="ARBA00004127"/>
    </source>
</evidence>
<keyword evidence="5 6" id="KW-0472">Membrane</keyword>
<comment type="subcellular location">
    <subcellularLocation>
        <location evidence="1">Endomembrane system</location>
        <topology evidence="1">Multi-pass membrane protein</topology>
    </subcellularLocation>
</comment>
<proteinExistence type="predicted"/>
<evidence type="ECO:0000256" key="3">
    <source>
        <dbReference type="ARBA" id="ARBA00022692"/>
    </source>
</evidence>
<name>A0AB33V9N4_RALSU</name>
<sequence>MEYYRVITLGSIINGRIVTRIPRPNVMLYAGFALLVLALAGMAVSSRATPQLALLLLMLLAGLGLGFVLPNLTVFAQQSAGRAHLGIATALLQSLRMVGGMVGTALVGTLVSERYAGGVGDALRADGAMQWLHRLAMPSGRSC</sequence>
<keyword evidence="2" id="KW-0813">Transport</keyword>
<protein>
    <recommendedName>
        <fullName evidence="7">Major facilitator superfamily (MFS) profile domain-containing protein</fullName>
    </recommendedName>
</protein>
<evidence type="ECO:0000256" key="6">
    <source>
        <dbReference type="SAM" id="Phobius"/>
    </source>
</evidence>
<reference evidence="8 9" key="1">
    <citation type="journal article" date="2006" name="Mol. Plant Microbe Interact.">
        <title>Identification of open reading frames unique to a select agent: Ralstonia solanacearum race 3 biovar 2.</title>
        <authorList>
            <person name="Gabriel D.W."/>
            <person name="Allen C."/>
            <person name="Schell M."/>
            <person name="Denny T.P."/>
            <person name="Greenberg J.T."/>
            <person name="Duan Y.P."/>
            <person name="Flores-Cruz Z."/>
            <person name="Huang Q."/>
            <person name="Clifford J.M."/>
            <person name="Presting G."/>
            <person name="Gonzalez E.T."/>
            <person name="Reddy J."/>
            <person name="Elphinstone J."/>
            <person name="Swanson J."/>
            <person name="Yao J."/>
            <person name="Mulholland V."/>
            <person name="Liu L."/>
            <person name="Farmerie W."/>
            <person name="Patnaikuni M."/>
            <person name="Balogh B."/>
            <person name="Norman D."/>
            <person name="Alvarez A."/>
            <person name="Castillo J.A."/>
            <person name="Jones J."/>
            <person name="Saddler G."/>
            <person name="Walunas T."/>
            <person name="Zhukov A."/>
            <person name="Mikhailova N."/>
        </authorList>
    </citation>
    <scope>NUCLEOTIDE SEQUENCE [LARGE SCALE GENOMIC DNA]</scope>
    <source>
        <strain evidence="8 9">UW551</strain>
    </source>
</reference>
<dbReference type="Gene3D" id="1.20.1250.20">
    <property type="entry name" value="MFS general substrate transporter like domains"/>
    <property type="match status" value="1"/>
</dbReference>
<dbReference type="Proteomes" id="UP000005933">
    <property type="component" value="Unassembled WGS sequence"/>
</dbReference>
<evidence type="ECO:0000256" key="2">
    <source>
        <dbReference type="ARBA" id="ARBA00022448"/>
    </source>
</evidence>
<dbReference type="SUPFAM" id="SSF103473">
    <property type="entry name" value="MFS general substrate transporter"/>
    <property type="match status" value="1"/>
</dbReference>
<keyword evidence="4 6" id="KW-1133">Transmembrane helix</keyword>
<dbReference type="PROSITE" id="PS50850">
    <property type="entry name" value="MFS"/>
    <property type="match status" value="1"/>
</dbReference>
<dbReference type="InterPro" id="IPR011701">
    <property type="entry name" value="MFS"/>
</dbReference>
<feature type="domain" description="Major facilitator superfamily (MFS) profile" evidence="7">
    <location>
        <begin position="1"/>
        <end position="143"/>
    </location>
</feature>
<keyword evidence="3 6" id="KW-0812">Transmembrane</keyword>
<dbReference type="GO" id="GO:0012505">
    <property type="term" value="C:endomembrane system"/>
    <property type="evidence" value="ECO:0007669"/>
    <property type="project" value="UniProtKB-SubCell"/>
</dbReference>
<evidence type="ECO:0000256" key="5">
    <source>
        <dbReference type="ARBA" id="ARBA00023136"/>
    </source>
</evidence>
<organism evidence="8 9">
    <name type="scientific">Ralstonia solanacearum (strain UW551)</name>
    <dbReference type="NCBI Taxonomy" id="342110"/>
    <lineage>
        <taxon>Bacteria</taxon>
        <taxon>Pseudomonadati</taxon>
        <taxon>Pseudomonadota</taxon>
        <taxon>Betaproteobacteria</taxon>
        <taxon>Burkholderiales</taxon>
        <taxon>Burkholderiaceae</taxon>
        <taxon>Ralstonia</taxon>
        <taxon>Ralstonia solanacearum species complex</taxon>
    </lineage>
</organism>
<evidence type="ECO:0000313" key="9">
    <source>
        <dbReference type="Proteomes" id="UP000005933"/>
    </source>
</evidence>
<accession>A0AB33V9N4</accession>
<evidence type="ECO:0000256" key="4">
    <source>
        <dbReference type="ARBA" id="ARBA00022989"/>
    </source>
</evidence>
<dbReference type="Pfam" id="PF07690">
    <property type="entry name" value="MFS_1"/>
    <property type="match status" value="1"/>
</dbReference>
<dbReference type="GO" id="GO:0022857">
    <property type="term" value="F:transmembrane transporter activity"/>
    <property type="evidence" value="ECO:0007669"/>
    <property type="project" value="InterPro"/>
</dbReference>
<comment type="caution">
    <text evidence="8">The sequence shown here is derived from an EMBL/GenBank/DDBJ whole genome shotgun (WGS) entry which is preliminary data.</text>
</comment>
<dbReference type="InterPro" id="IPR020846">
    <property type="entry name" value="MFS_dom"/>
</dbReference>
<dbReference type="InterPro" id="IPR036259">
    <property type="entry name" value="MFS_trans_sf"/>
</dbReference>